<feature type="region of interest" description="Disordered" evidence="1">
    <location>
        <begin position="88"/>
        <end position="120"/>
    </location>
</feature>
<dbReference type="Proteomes" id="UP001283361">
    <property type="component" value="Unassembled WGS sequence"/>
</dbReference>
<dbReference type="EMBL" id="JAWDGP010004620">
    <property type="protein sequence ID" value="KAK3762988.1"/>
    <property type="molecule type" value="Genomic_DNA"/>
</dbReference>
<keyword evidence="3" id="KW-1185">Reference proteome</keyword>
<sequence>MEVDEDDDEEVKEEVKEEEEVVEVVEVEEDGNDDDDRDGDGQEGYQLRRRKNRRERMSRKIVVLGTELSVMEEEVGKYRIGLEKDCSRQNAEGSEANVAQPQQRVALRRLHGWETRDSGH</sequence>
<evidence type="ECO:0000313" key="3">
    <source>
        <dbReference type="Proteomes" id="UP001283361"/>
    </source>
</evidence>
<feature type="compositionally biased region" description="Acidic residues" evidence="1">
    <location>
        <begin position="1"/>
        <end position="38"/>
    </location>
</feature>
<proteinExistence type="predicted"/>
<feature type="compositionally biased region" description="Basic and acidic residues" evidence="1">
    <location>
        <begin position="111"/>
        <end position="120"/>
    </location>
</feature>
<accession>A0AAE1DB52</accession>
<organism evidence="2 3">
    <name type="scientific">Elysia crispata</name>
    <name type="common">lettuce slug</name>
    <dbReference type="NCBI Taxonomy" id="231223"/>
    <lineage>
        <taxon>Eukaryota</taxon>
        <taxon>Metazoa</taxon>
        <taxon>Spiralia</taxon>
        <taxon>Lophotrochozoa</taxon>
        <taxon>Mollusca</taxon>
        <taxon>Gastropoda</taxon>
        <taxon>Heterobranchia</taxon>
        <taxon>Euthyneura</taxon>
        <taxon>Panpulmonata</taxon>
        <taxon>Sacoglossa</taxon>
        <taxon>Placobranchoidea</taxon>
        <taxon>Plakobranchidae</taxon>
        <taxon>Elysia</taxon>
    </lineage>
</organism>
<comment type="caution">
    <text evidence="2">The sequence shown here is derived from an EMBL/GenBank/DDBJ whole genome shotgun (WGS) entry which is preliminary data.</text>
</comment>
<evidence type="ECO:0000256" key="1">
    <source>
        <dbReference type="SAM" id="MobiDB-lite"/>
    </source>
</evidence>
<protein>
    <submittedName>
        <fullName evidence="2">Uncharacterized protein</fullName>
    </submittedName>
</protein>
<feature type="compositionally biased region" description="Polar residues" evidence="1">
    <location>
        <begin position="88"/>
        <end position="103"/>
    </location>
</feature>
<evidence type="ECO:0000313" key="2">
    <source>
        <dbReference type="EMBL" id="KAK3762988.1"/>
    </source>
</evidence>
<dbReference type="AlphaFoldDB" id="A0AAE1DB52"/>
<reference evidence="2" key="1">
    <citation type="journal article" date="2023" name="G3 (Bethesda)">
        <title>A reference genome for the long-term kleptoplast-retaining sea slug Elysia crispata morphotype clarki.</title>
        <authorList>
            <person name="Eastman K.E."/>
            <person name="Pendleton A.L."/>
            <person name="Shaikh M.A."/>
            <person name="Suttiyut T."/>
            <person name="Ogas R."/>
            <person name="Tomko P."/>
            <person name="Gavelis G."/>
            <person name="Widhalm J.R."/>
            <person name="Wisecaver J.H."/>
        </authorList>
    </citation>
    <scope>NUCLEOTIDE SEQUENCE</scope>
    <source>
        <strain evidence="2">ECLA1</strain>
    </source>
</reference>
<gene>
    <name evidence="2" type="ORF">RRG08_015729</name>
</gene>
<feature type="region of interest" description="Disordered" evidence="1">
    <location>
        <begin position="1"/>
        <end position="53"/>
    </location>
</feature>
<name>A0AAE1DB52_9GAST</name>